<dbReference type="InterPro" id="IPR050633">
    <property type="entry name" value="Neuropilin_MCO_CoagFactor"/>
</dbReference>
<protein>
    <recommendedName>
        <fullName evidence="2">F5/8 type C domain-containing protein</fullName>
    </recommendedName>
</protein>
<dbReference type="Proteomes" id="UP000472271">
    <property type="component" value="Chromosome 21"/>
</dbReference>
<dbReference type="GO" id="GO:0038023">
    <property type="term" value="F:signaling receptor activity"/>
    <property type="evidence" value="ECO:0007669"/>
    <property type="project" value="TreeGrafter"/>
</dbReference>
<dbReference type="PROSITE" id="PS01285">
    <property type="entry name" value="FA58C_1"/>
    <property type="match status" value="2"/>
</dbReference>
<sequence length="336" mass="39297">MMVRTNKIFLKALKRHWQFVMLCFKTQIWLLLFLQDCYHPLGLESGSVKDDQITAFNTRGYWEPHLARLNNQGKYNAWSTEQNHSWIQVDFQRPVVVSQVAIQGAKQLFQSQFVERFFVSYSNDRRKWLFSGNQEAYETKTNTFFPPLVARFIRLHPTDWYNKATLRMELYGCELDGCSVPLGMESGLIEDRYITASSIASSWYSGPWKPSLARLNKQGTINAWQAKFGNMKQWLQIELPQVKKITGIVTQGAKSLGKEMYVMSYSLQFSNDGTHWIDYSEDEGRPFKTFTGNINNNDHVKNYIYPPIFSRFIRILPVSWMYSITMRVELLGCDFE</sequence>
<dbReference type="FunFam" id="2.60.120.260:FF:000002">
    <property type="entry name" value="Coagulation factor VIII"/>
    <property type="match status" value="2"/>
</dbReference>
<dbReference type="InterPro" id="IPR000421">
    <property type="entry name" value="FA58C"/>
</dbReference>
<dbReference type="Gene3D" id="2.60.120.260">
    <property type="entry name" value="Galactose-binding domain-like"/>
    <property type="match status" value="2"/>
</dbReference>
<evidence type="ECO:0000313" key="4">
    <source>
        <dbReference type="Proteomes" id="UP000472271"/>
    </source>
</evidence>
<dbReference type="PANTHER" id="PTHR46806:SF10">
    <property type="entry name" value="COAGULATION FACTOR V"/>
    <property type="match status" value="1"/>
</dbReference>
<dbReference type="SUPFAM" id="SSF49785">
    <property type="entry name" value="Galactose-binding domain-like"/>
    <property type="match status" value="2"/>
</dbReference>
<dbReference type="PANTHER" id="PTHR46806">
    <property type="entry name" value="F5/8 TYPE C DOMAIN-CONTAINING PROTEIN"/>
    <property type="match status" value="1"/>
</dbReference>
<dbReference type="PROSITE" id="PS01286">
    <property type="entry name" value="FA58C_2"/>
    <property type="match status" value="2"/>
</dbReference>
<dbReference type="Ensembl" id="ENSSORT00005036192.1">
    <property type="protein sequence ID" value="ENSSORP00005035247.1"/>
    <property type="gene ID" value="ENSSORG00005016644.1"/>
</dbReference>
<proteinExistence type="predicted"/>
<evidence type="ECO:0000256" key="1">
    <source>
        <dbReference type="ARBA" id="ARBA00023157"/>
    </source>
</evidence>
<dbReference type="InParanoid" id="A0A673B3J9"/>
<dbReference type="AlphaFoldDB" id="A0A673B3J9"/>
<evidence type="ECO:0000313" key="3">
    <source>
        <dbReference type="Ensembl" id="ENSSORP00005035247.1"/>
    </source>
</evidence>
<name>A0A673B3J9_9TELE</name>
<reference evidence="3" key="1">
    <citation type="submission" date="2019-06" db="EMBL/GenBank/DDBJ databases">
        <authorList>
            <consortium name="Wellcome Sanger Institute Data Sharing"/>
        </authorList>
    </citation>
    <scope>NUCLEOTIDE SEQUENCE [LARGE SCALE GENOMIC DNA]</scope>
</reference>
<dbReference type="PROSITE" id="PS50022">
    <property type="entry name" value="FA58C_3"/>
    <property type="match status" value="2"/>
</dbReference>
<keyword evidence="4" id="KW-1185">Reference proteome</keyword>
<dbReference type="InterPro" id="IPR008979">
    <property type="entry name" value="Galactose-bd-like_sf"/>
</dbReference>
<evidence type="ECO:0000259" key="2">
    <source>
        <dbReference type="PROSITE" id="PS50022"/>
    </source>
</evidence>
<reference evidence="3" key="2">
    <citation type="submission" date="2025-08" db="UniProtKB">
        <authorList>
            <consortium name="Ensembl"/>
        </authorList>
    </citation>
    <scope>IDENTIFICATION</scope>
</reference>
<dbReference type="GO" id="GO:0005886">
    <property type="term" value="C:plasma membrane"/>
    <property type="evidence" value="ECO:0007669"/>
    <property type="project" value="TreeGrafter"/>
</dbReference>
<feature type="domain" description="F5/8 type C" evidence="2">
    <location>
        <begin position="178"/>
        <end position="333"/>
    </location>
</feature>
<dbReference type="Pfam" id="PF00754">
    <property type="entry name" value="F5_F8_type_C"/>
    <property type="match status" value="2"/>
</dbReference>
<dbReference type="CDD" id="cd00057">
    <property type="entry name" value="FA58C"/>
    <property type="match status" value="2"/>
</dbReference>
<organism evidence="3 4">
    <name type="scientific">Sphaeramia orbicularis</name>
    <name type="common">orbiculate cardinalfish</name>
    <dbReference type="NCBI Taxonomy" id="375764"/>
    <lineage>
        <taxon>Eukaryota</taxon>
        <taxon>Metazoa</taxon>
        <taxon>Chordata</taxon>
        <taxon>Craniata</taxon>
        <taxon>Vertebrata</taxon>
        <taxon>Euteleostomi</taxon>
        <taxon>Actinopterygii</taxon>
        <taxon>Neopterygii</taxon>
        <taxon>Teleostei</taxon>
        <taxon>Neoteleostei</taxon>
        <taxon>Acanthomorphata</taxon>
        <taxon>Gobiaria</taxon>
        <taxon>Kurtiformes</taxon>
        <taxon>Apogonoidei</taxon>
        <taxon>Apogonidae</taxon>
        <taxon>Apogoninae</taxon>
        <taxon>Sphaeramia</taxon>
    </lineage>
</organism>
<keyword evidence="1" id="KW-1015">Disulfide bond</keyword>
<dbReference type="SMART" id="SM00231">
    <property type="entry name" value="FA58C"/>
    <property type="match status" value="2"/>
</dbReference>
<accession>A0A673B3J9</accession>
<reference evidence="3" key="3">
    <citation type="submission" date="2025-09" db="UniProtKB">
        <authorList>
            <consortium name="Ensembl"/>
        </authorList>
    </citation>
    <scope>IDENTIFICATION</scope>
</reference>
<feature type="domain" description="F5/8 type C" evidence="2">
    <location>
        <begin position="37"/>
        <end position="173"/>
    </location>
</feature>